<dbReference type="EMBL" id="CM042011">
    <property type="protein sequence ID" value="KAI3765815.1"/>
    <property type="molecule type" value="Genomic_DNA"/>
</dbReference>
<sequence>MASSSSFYAAAKPALDWFGLILSSGYVSIQFNWELPTHGCDGKWQAFGFLVSLFYLPLGIANTLTSLLNDGFHLVDEKWVLLGFCIYTGKDTFEPYVGSNLKQYQLQKFINAMIVFGQSRT</sequence>
<comment type="caution">
    <text evidence="1">The sequence shown here is derived from an EMBL/GenBank/DDBJ whole genome shotgun (WGS) entry which is preliminary data.</text>
</comment>
<organism evidence="1 2">
    <name type="scientific">Cichorium intybus</name>
    <name type="common">Chicory</name>
    <dbReference type="NCBI Taxonomy" id="13427"/>
    <lineage>
        <taxon>Eukaryota</taxon>
        <taxon>Viridiplantae</taxon>
        <taxon>Streptophyta</taxon>
        <taxon>Embryophyta</taxon>
        <taxon>Tracheophyta</taxon>
        <taxon>Spermatophyta</taxon>
        <taxon>Magnoliopsida</taxon>
        <taxon>eudicotyledons</taxon>
        <taxon>Gunneridae</taxon>
        <taxon>Pentapetalae</taxon>
        <taxon>asterids</taxon>
        <taxon>campanulids</taxon>
        <taxon>Asterales</taxon>
        <taxon>Asteraceae</taxon>
        <taxon>Cichorioideae</taxon>
        <taxon>Cichorieae</taxon>
        <taxon>Cichoriinae</taxon>
        <taxon>Cichorium</taxon>
    </lineage>
</organism>
<gene>
    <name evidence="1" type="ORF">L2E82_15859</name>
</gene>
<dbReference type="Proteomes" id="UP001055811">
    <property type="component" value="Linkage Group LG03"/>
</dbReference>
<keyword evidence="2" id="KW-1185">Reference proteome</keyword>
<accession>A0ACB9F4J3</accession>
<evidence type="ECO:0000313" key="2">
    <source>
        <dbReference type="Proteomes" id="UP001055811"/>
    </source>
</evidence>
<proteinExistence type="predicted"/>
<evidence type="ECO:0000313" key="1">
    <source>
        <dbReference type="EMBL" id="KAI3765815.1"/>
    </source>
</evidence>
<reference evidence="1 2" key="2">
    <citation type="journal article" date="2022" name="Mol. Ecol. Resour.">
        <title>The genomes of chicory, endive, great burdock and yacon provide insights into Asteraceae paleo-polyploidization history and plant inulin production.</title>
        <authorList>
            <person name="Fan W."/>
            <person name="Wang S."/>
            <person name="Wang H."/>
            <person name="Wang A."/>
            <person name="Jiang F."/>
            <person name="Liu H."/>
            <person name="Zhao H."/>
            <person name="Xu D."/>
            <person name="Zhang Y."/>
        </authorList>
    </citation>
    <scope>NUCLEOTIDE SEQUENCE [LARGE SCALE GENOMIC DNA]</scope>
    <source>
        <strain evidence="2">cv. Punajuju</strain>
        <tissue evidence="1">Leaves</tissue>
    </source>
</reference>
<name>A0ACB9F4J3_CICIN</name>
<protein>
    <submittedName>
        <fullName evidence="1">Uncharacterized protein</fullName>
    </submittedName>
</protein>
<reference evidence="2" key="1">
    <citation type="journal article" date="2022" name="Mol. Ecol. Resour.">
        <title>The genomes of chicory, endive, great burdock and yacon provide insights into Asteraceae palaeo-polyploidization history and plant inulin production.</title>
        <authorList>
            <person name="Fan W."/>
            <person name="Wang S."/>
            <person name="Wang H."/>
            <person name="Wang A."/>
            <person name="Jiang F."/>
            <person name="Liu H."/>
            <person name="Zhao H."/>
            <person name="Xu D."/>
            <person name="Zhang Y."/>
        </authorList>
    </citation>
    <scope>NUCLEOTIDE SEQUENCE [LARGE SCALE GENOMIC DNA]</scope>
    <source>
        <strain evidence="2">cv. Punajuju</strain>
    </source>
</reference>